<keyword evidence="6" id="KW-1185">Reference proteome</keyword>
<evidence type="ECO:0000256" key="3">
    <source>
        <dbReference type="ARBA" id="ARBA00023163"/>
    </source>
</evidence>
<reference evidence="6" key="1">
    <citation type="journal article" date="2019" name="Int. J. Syst. Evol. Microbiol.">
        <title>The Global Catalogue of Microorganisms (GCM) 10K type strain sequencing project: providing services to taxonomists for standard genome sequencing and annotation.</title>
        <authorList>
            <consortium name="The Broad Institute Genomics Platform"/>
            <consortium name="The Broad Institute Genome Sequencing Center for Infectious Disease"/>
            <person name="Wu L."/>
            <person name="Ma J."/>
        </authorList>
    </citation>
    <scope>NUCLEOTIDE SEQUENCE [LARGE SCALE GENOMIC DNA]</scope>
    <source>
        <strain evidence="6">CGMCC 4.7349</strain>
    </source>
</reference>
<accession>A0ABQ2M8U0</accession>
<dbReference type="SMART" id="SM00342">
    <property type="entry name" value="HTH_ARAC"/>
    <property type="match status" value="1"/>
</dbReference>
<keyword evidence="3" id="KW-0804">Transcription</keyword>
<feature type="domain" description="HTH araC/xylS-type" evidence="4">
    <location>
        <begin position="233"/>
        <end position="334"/>
    </location>
</feature>
<organism evidence="5 6">
    <name type="scientific">Streptomyces lasiicapitis</name>
    <dbReference type="NCBI Taxonomy" id="1923961"/>
    <lineage>
        <taxon>Bacteria</taxon>
        <taxon>Bacillati</taxon>
        <taxon>Actinomycetota</taxon>
        <taxon>Actinomycetes</taxon>
        <taxon>Kitasatosporales</taxon>
        <taxon>Streptomycetaceae</taxon>
        <taxon>Streptomyces</taxon>
    </lineage>
</organism>
<dbReference type="Proteomes" id="UP000656881">
    <property type="component" value="Unassembled WGS sequence"/>
</dbReference>
<dbReference type="Pfam" id="PF12833">
    <property type="entry name" value="HTH_18"/>
    <property type="match status" value="1"/>
</dbReference>
<dbReference type="InterPro" id="IPR050204">
    <property type="entry name" value="AraC_XylS_family_regulators"/>
</dbReference>
<evidence type="ECO:0000256" key="1">
    <source>
        <dbReference type="ARBA" id="ARBA00023015"/>
    </source>
</evidence>
<dbReference type="InterPro" id="IPR009057">
    <property type="entry name" value="Homeodomain-like_sf"/>
</dbReference>
<comment type="caution">
    <text evidence="5">The sequence shown here is derived from an EMBL/GenBank/DDBJ whole genome shotgun (WGS) entry which is preliminary data.</text>
</comment>
<sequence length="364" mass="39602">MSTLDETSGQQGDVAGPVLRVSTDSIPALDRFDWWVEMVGNEVMPVTVRSAHAAVFQGRADAVELPDSQVAFFSFSPMTAHRSPVQIRRSDPEAYYLVLVHGSPIRLEQERGVACLGPGDMALFSTSHPLACDFLDHGRQVRLTLMRLARSLLPLASGKADRLLAEPLSTRAGSARLLGPYLAGLPEAAHASGPRERARLGHIGVDLAAAVLAGRLGAQDSLPAESRKSVLLSRINAFIDQHLGDPELRPAAIAAHHHISVRTLHLLFRDEPDTVATTIRRRRLERCHADLTDPHQRHRTITEIAARWGFHRPADFSRLFRGAYGVPPNEVRALALDANAVRGLLNPSAPLRGLAGQPTVRSMG</sequence>
<evidence type="ECO:0000313" key="6">
    <source>
        <dbReference type="Proteomes" id="UP000656881"/>
    </source>
</evidence>
<evidence type="ECO:0000313" key="5">
    <source>
        <dbReference type="EMBL" id="GGO48644.1"/>
    </source>
</evidence>
<evidence type="ECO:0000256" key="2">
    <source>
        <dbReference type="ARBA" id="ARBA00023125"/>
    </source>
</evidence>
<evidence type="ECO:0000259" key="4">
    <source>
        <dbReference type="PROSITE" id="PS01124"/>
    </source>
</evidence>
<dbReference type="Pfam" id="PF14525">
    <property type="entry name" value="AraC_binding_2"/>
    <property type="match status" value="1"/>
</dbReference>
<keyword evidence="2" id="KW-0238">DNA-binding</keyword>
<keyword evidence="1" id="KW-0805">Transcription regulation</keyword>
<name>A0ABQ2M8U0_9ACTN</name>
<dbReference type="PANTHER" id="PTHR46796:SF6">
    <property type="entry name" value="ARAC SUBFAMILY"/>
    <property type="match status" value="1"/>
</dbReference>
<dbReference type="EMBL" id="BMNG01000010">
    <property type="protein sequence ID" value="GGO48644.1"/>
    <property type="molecule type" value="Genomic_DNA"/>
</dbReference>
<dbReference type="SUPFAM" id="SSF46689">
    <property type="entry name" value="Homeodomain-like"/>
    <property type="match status" value="1"/>
</dbReference>
<proteinExistence type="predicted"/>
<dbReference type="Gene3D" id="1.10.10.60">
    <property type="entry name" value="Homeodomain-like"/>
    <property type="match status" value="1"/>
</dbReference>
<dbReference type="PANTHER" id="PTHR46796">
    <property type="entry name" value="HTH-TYPE TRANSCRIPTIONAL ACTIVATOR RHAS-RELATED"/>
    <property type="match status" value="1"/>
</dbReference>
<dbReference type="PROSITE" id="PS01124">
    <property type="entry name" value="HTH_ARAC_FAMILY_2"/>
    <property type="match status" value="1"/>
</dbReference>
<protein>
    <submittedName>
        <fullName evidence="5">AraC family transcriptional regulator</fullName>
    </submittedName>
</protein>
<dbReference type="RefSeq" id="WP_189175362.1">
    <property type="nucleotide sequence ID" value="NZ_BMNG01000010.1"/>
</dbReference>
<gene>
    <name evidence="5" type="ORF">GCM10012286_44740</name>
</gene>
<dbReference type="InterPro" id="IPR018060">
    <property type="entry name" value="HTH_AraC"/>
</dbReference>
<dbReference type="InterPro" id="IPR035418">
    <property type="entry name" value="AraC-bd_2"/>
</dbReference>